<proteinExistence type="predicted"/>
<organism evidence="1 2">
    <name type="scientific">Mycena metata</name>
    <dbReference type="NCBI Taxonomy" id="1033252"/>
    <lineage>
        <taxon>Eukaryota</taxon>
        <taxon>Fungi</taxon>
        <taxon>Dikarya</taxon>
        <taxon>Basidiomycota</taxon>
        <taxon>Agaricomycotina</taxon>
        <taxon>Agaricomycetes</taxon>
        <taxon>Agaricomycetidae</taxon>
        <taxon>Agaricales</taxon>
        <taxon>Marasmiineae</taxon>
        <taxon>Mycenaceae</taxon>
        <taxon>Mycena</taxon>
    </lineage>
</organism>
<gene>
    <name evidence="1" type="ORF">B0H16DRAFT_1738605</name>
</gene>
<comment type="caution">
    <text evidence="1">The sequence shown here is derived from an EMBL/GenBank/DDBJ whole genome shotgun (WGS) entry which is preliminary data.</text>
</comment>
<accession>A0AAD7MJR4</accession>
<dbReference type="Proteomes" id="UP001215598">
    <property type="component" value="Unassembled WGS sequence"/>
</dbReference>
<keyword evidence="2" id="KW-1185">Reference proteome</keyword>
<name>A0AAD7MJR4_9AGAR</name>
<evidence type="ECO:0000313" key="1">
    <source>
        <dbReference type="EMBL" id="KAJ7720768.1"/>
    </source>
</evidence>
<dbReference type="AlphaFoldDB" id="A0AAD7MJR4"/>
<evidence type="ECO:0000313" key="2">
    <source>
        <dbReference type="Proteomes" id="UP001215598"/>
    </source>
</evidence>
<protein>
    <submittedName>
        <fullName evidence="1">Uncharacterized protein</fullName>
    </submittedName>
</protein>
<sequence>MAVLPPLYFSSLDVPAASAANSRLGGFHVIATARKVETLTDLGNMTPRSSLWTYILPRDPKEIASNAIAI</sequence>
<dbReference type="EMBL" id="JARKIB010000236">
    <property type="protein sequence ID" value="KAJ7720768.1"/>
    <property type="molecule type" value="Genomic_DNA"/>
</dbReference>
<reference evidence="1" key="1">
    <citation type="submission" date="2023-03" db="EMBL/GenBank/DDBJ databases">
        <title>Massive genome expansion in bonnet fungi (Mycena s.s.) driven by repeated elements and novel gene families across ecological guilds.</title>
        <authorList>
            <consortium name="Lawrence Berkeley National Laboratory"/>
            <person name="Harder C.B."/>
            <person name="Miyauchi S."/>
            <person name="Viragh M."/>
            <person name="Kuo A."/>
            <person name="Thoen E."/>
            <person name="Andreopoulos B."/>
            <person name="Lu D."/>
            <person name="Skrede I."/>
            <person name="Drula E."/>
            <person name="Henrissat B."/>
            <person name="Morin E."/>
            <person name="Kohler A."/>
            <person name="Barry K."/>
            <person name="LaButti K."/>
            <person name="Morin E."/>
            <person name="Salamov A."/>
            <person name="Lipzen A."/>
            <person name="Mereny Z."/>
            <person name="Hegedus B."/>
            <person name="Baldrian P."/>
            <person name="Stursova M."/>
            <person name="Weitz H."/>
            <person name="Taylor A."/>
            <person name="Grigoriev I.V."/>
            <person name="Nagy L.G."/>
            <person name="Martin F."/>
            <person name="Kauserud H."/>
        </authorList>
    </citation>
    <scope>NUCLEOTIDE SEQUENCE</scope>
    <source>
        <strain evidence="1">CBHHK182m</strain>
    </source>
</reference>